<dbReference type="Proteomes" id="UP000503580">
    <property type="component" value="Chromosome"/>
</dbReference>
<dbReference type="Pfam" id="PF07450">
    <property type="entry name" value="HycH"/>
    <property type="match status" value="1"/>
</dbReference>
<reference evidence="1 2" key="1">
    <citation type="submission" date="2020-02" db="EMBL/GenBank/DDBJ databases">
        <title>Whole genome PO2S7.</title>
        <authorList>
            <person name="Singha K.M."/>
        </authorList>
    </citation>
    <scope>NUCLEOTIDE SEQUENCE [LARGE SCALE GENOMIC DNA]</scope>
    <source>
        <strain evidence="1 2">PO2S7</strain>
    </source>
</reference>
<dbReference type="NCBIfam" id="NF011664">
    <property type="entry name" value="PRK15084.1"/>
    <property type="match status" value="1"/>
</dbReference>
<evidence type="ECO:0000313" key="1">
    <source>
        <dbReference type="EMBL" id="QIR26449.1"/>
    </source>
</evidence>
<name>A0A6G9RKH9_9ENTR</name>
<sequence>MVEEKGEIVFWTLRQKFIDSSTTLPEQHRQVMYYSLAIGHHVGIIDCLRVALRCPLVEYRKWARQLADEQAQRKMLGVLTFGEIIIDASHLSLLRHALAPLADDTSSAQQAFSKDMLSLLDDIAYEPAIYLLARQIA</sequence>
<organism evidence="1 2">
    <name type="scientific">Kluyvera genomosp. 3</name>
    <dbReference type="NCBI Taxonomy" id="2774055"/>
    <lineage>
        <taxon>Bacteria</taxon>
        <taxon>Pseudomonadati</taxon>
        <taxon>Pseudomonadota</taxon>
        <taxon>Gammaproteobacteria</taxon>
        <taxon>Enterobacterales</taxon>
        <taxon>Enterobacteriaceae</taxon>
        <taxon>Kluyvera</taxon>
    </lineage>
</organism>
<gene>
    <name evidence="1" type="ORF">GY169_06310</name>
</gene>
<keyword evidence="2" id="KW-1185">Reference proteome</keyword>
<dbReference type="InterPro" id="IPR010005">
    <property type="entry name" value="Formate_DH_maturation_HycH"/>
</dbReference>
<proteinExistence type="predicted"/>
<dbReference type="AlphaFoldDB" id="A0A6G9RKH9"/>
<accession>A0A6G9RKH9</accession>
<dbReference type="RefSeq" id="WP_167575262.1">
    <property type="nucleotide sequence ID" value="NZ_CP050321.1"/>
</dbReference>
<protein>
    <submittedName>
        <fullName evidence="1">HycH family protein</fullName>
    </submittedName>
</protein>
<evidence type="ECO:0000313" key="2">
    <source>
        <dbReference type="Proteomes" id="UP000503580"/>
    </source>
</evidence>
<dbReference type="EMBL" id="CP050321">
    <property type="protein sequence ID" value="QIR26449.1"/>
    <property type="molecule type" value="Genomic_DNA"/>
</dbReference>
<dbReference type="KEGG" id="kgn:GY169_06310"/>